<organism evidence="1 2">
    <name type="scientific">Entomophthora muscae</name>
    <dbReference type="NCBI Taxonomy" id="34485"/>
    <lineage>
        <taxon>Eukaryota</taxon>
        <taxon>Fungi</taxon>
        <taxon>Fungi incertae sedis</taxon>
        <taxon>Zoopagomycota</taxon>
        <taxon>Entomophthoromycotina</taxon>
        <taxon>Entomophthoromycetes</taxon>
        <taxon>Entomophthorales</taxon>
        <taxon>Entomophthoraceae</taxon>
        <taxon>Entomophthora</taxon>
    </lineage>
</organism>
<gene>
    <name evidence="1" type="ORF">DSO57_1028648</name>
</gene>
<protein>
    <submittedName>
        <fullName evidence="1">Uncharacterized protein</fullName>
    </submittedName>
</protein>
<reference evidence="1" key="1">
    <citation type="submission" date="2022-04" db="EMBL/GenBank/DDBJ databases">
        <title>Genome of the entomopathogenic fungus Entomophthora muscae.</title>
        <authorList>
            <person name="Elya C."/>
            <person name="Lovett B.R."/>
            <person name="Lee E."/>
            <person name="Macias A.M."/>
            <person name="Hajek A.E."/>
            <person name="De Bivort B.L."/>
            <person name="Kasson M.T."/>
            <person name="De Fine Licht H.H."/>
            <person name="Stajich J.E."/>
        </authorList>
    </citation>
    <scope>NUCLEOTIDE SEQUENCE</scope>
    <source>
        <strain evidence="1">Berkeley</strain>
    </source>
</reference>
<sequence>MPHAAAPAYGCLICLGKFALLDAEFAAVMDQYKAAVENKYDVQTKAETEWNPFGKKMEKQKPVNNLQKDVAQSQSIPSSGSSP</sequence>
<dbReference type="Proteomes" id="UP001165960">
    <property type="component" value="Unassembled WGS sequence"/>
</dbReference>
<dbReference type="EMBL" id="QTSX02000183">
    <property type="protein sequence ID" value="KAJ9087896.1"/>
    <property type="molecule type" value="Genomic_DNA"/>
</dbReference>
<evidence type="ECO:0000313" key="2">
    <source>
        <dbReference type="Proteomes" id="UP001165960"/>
    </source>
</evidence>
<evidence type="ECO:0000313" key="1">
    <source>
        <dbReference type="EMBL" id="KAJ9087896.1"/>
    </source>
</evidence>
<comment type="caution">
    <text evidence="1">The sequence shown here is derived from an EMBL/GenBank/DDBJ whole genome shotgun (WGS) entry which is preliminary data.</text>
</comment>
<name>A0ACC2UN43_9FUNG</name>
<proteinExistence type="predicted"/>
<accession>A0ACC2UN43</accession>
<keyword evidence="2" id="KW-1185">Reference proteome</keyword>